<feature type="transmembrane region" description="Helical" evidence="11">
    <location>
        <begin position="328"/>
        <end position="350"/>
    </location>
</feature>
<accession>A0A4Q6XTK3</accession>
<dbReference type="PROSITE" id="PS50850">
    <property type="entry name" value="MFS"/>
    <property type="match status" value="1"/>
</dbReference>
<dbReference type="GO" id="GO:0005886">
    <property type="term" value="C:plasma membrane"/>
    <property type="evidence" value="ECO:0007669"/>
    <property type="project" value="UniProtKB-SubCell"/>
</dbReference>
<evidence type="ECO:0000259" key="12">
    <source>
        <dbReference type="PROSITE" id="PS50850"/>
    </source>
</evidence>
<evidence type="ECO:0000256" key="11">
    <source>
        <dbReference type="SAM" id="Phobius"/>
    </source>
</evidence>
<evidence type="ECO:0000256" key="3">
    <source>
        <dbReference type="ARBA" id="ARBA00009120"/>
    </source>
</evidence>
<dbReference type="NCBIfam" id="TIGR01272">
    <property type="entry name" value="gluP"/>
    <property type="match status" value="1"/>
</dbReference>
<keyword evidence="4" id="KW-0813">Transport</keyword>
<dbReference type="InterPro" id="IPR050375">
    <property type="entry name" value="MFS_TsgA-like"/>
</dbReference>
<feature type="transmembrane region" description="Helical" evidence="11">
    <location>
        <begin position="61"/>
        <end position="78"/>
    </location>
</feature>
<dbReference type="OrthoDB" id="9786665at2"/>
<evidence type="ECO:0000256" key="6">
    <source>
        <dbReference type="ARBA" id="ARBA00022519"/>
    </source>
</evidence>
<reference evidence="13 14" key="1">
    <citation type="submission" date="2019-02" db="EMBL/GenBank/DDBJ databases">
        <authorList>
            <person name="Li Y."/>
        </authorList>
    </citation>
    <scope>NUCLEOTIDE SEQUENCE [LARGE SCALE GENOMIC DNA]</scope>
    <source>
        <strain evidence="13 14">30C10-4-7</strain>
    </source>
</reference>
<sequence>MIPETSSTIQNPSAEQHVPSYKIALLILAILYFLLGFITVLNDTLVPFFKEGFNLSYAQSSLVQFYFYLTYGLISIPAGKVVDRIGYKNGMVLGFCIAAFGTILFYPASVFHEYGLFLGALFVIAMGIVLLQVSANPYITILGPAKSAASRLTFIQGVGSLGTTLAPIFGAQFILARVAEQGSASSVLVKPYLVIGSGLFLIGIIIFSIKLPVVKIIQNEGSQLVKRLTTIQVIQRFPNLKFGIFALFMYVGAEVGIGTYLTNYIADRLSITESSASFYLSYYWGGMLVGRFLGAFFLQRFQSTRVLFVVSFIAALLVLSSIIGQGHFSVWCMVLAGLCNSIMFATIFSLSIAGLGNNTGTASGLLSTAIVGGAMMTYLQGVLKDGYSWETAFVLPILSYVVIMCFSVYLSSSYQRQSQ</sequence>
<name>A0A4Q6XTK3_9SPHI</name>
<keyword evidence="7" id="KW-0762">Sugar transport</keyword>
<keyword evidence="10 11" id="KW-0472">Membrane</keyword>
<feature type="transmembrane region" description="Helical" evidence="11">
    <location>
        <begin position="362"/>
        <end position="379"/>
    </location>
</feature>
<feature type="transmembrane region" description="Helical" evidence="11">
    <location>
        <begin position="154"/>
        <end position="179"/>
    </location>
</feature>
<dbReference type="RefSeq" id="WP_130141585.1">
    <property type="nucleotide sequence ID" value="NZ_SGIT01000002.1"/>
</dbReference>
<evidence type="ECO:0000256" key="10">
    <source>
        <dbReference type="ARBA" id="ARBA00023136"/>
    </source>
</evidence>
<comment type="function">
    <text evidence="1">Intake of glucose and galactose.</text>
</comment>
<evidence type="ECO:0000256" key="4">
    <source>
        <dbReference type="ARBA" id="ARBA00022448"/>
    </source>
</evidence>
<feature type="transmembrane region" description="Helical" evidence="11">
    <location>
        <begin position="391"/>
        <end position="410"/>
    </location>
</feature>
<feature type="transmembrane region" description="Helical" evidence="11">
    <location>
        <begin position="191"/>
        <end position="209"/>
    </location>
</feature>
<keyword evidence="9 11" id="KW-1133">Transmembrane helix</keyword>
<evidence type="ECO:0000313" key="13">
    <source>
        <dbReference type="EMBL" id="RZF59666.1"/>
    </source>
</evidence>
<feature type="transmembrane region" description="Helical" evidence="11">
    <location>
        <begin position="21"/>
        <end position="41"/>
    </location>
</feature>
<dbReference type="InterPro" id="IPR005964">
    <property type="entry name" value="Glc/Gal_transptr_bac"/>
</dbReference>
<dbReference type="InterPro" id="IPR036259">
    <property type="entry name" value="MFS_trans_sf"/>
</dbReference>
<dbReference type="GO" id="GO:0005354">
    <property type="term" value="F:galactose transmembrane transporter activity"/>
    <property type="evidence" value="ECO:0007669"/>
    <property type="project" value="InterPro"/>
</dbReference>
<keyword evidence="8 11" id="KW-0812">Transmembrane</keyword>
<gene>
    <name evidence="13" type="ORF">EWE74_10935</name>
</gene>
<proteinExistence type="inferred from homology"/>
<feature type="transmembrane region" description="Helical" evidence="11">
    <location>
        <begin position="281"/>
        <end position="298"/>
    </location>
</feature>
<feature type="transmembrane region" description="Helical" evidence="11">
    <location>
        <begin position="305"/>
        <end position="322"/>
    </location>
</feature>
<feature type="domain" description="Major facilitator superfamily (MFS) profile" evidence="12">
    <location>
        <begin position="24"/>
        <end position="415"/>
    </location>
</feature>
<evidence type="ECO:0000313" key="14">
    <source>
        <dbReference type="Proteomes" id="UP000292855"/>
    </source>
</evidence>
<evidence type="ECO:0000256" key="7">
    <source>
        <dbReference type="ARBA" id="ARBA00022597"/>
    </source>
</evidence>
<comment type="similarity">
    <text evidence="3">Belongs to the major facilitator superfamily. FHS transporter (TC 2.A.1.7) family.</text>
</comment>
<evidence type="ECO:0000256" key="8">
    <source>
        <dbReference type="ARBA" id="ARBA00022692"/>
    </source>
</evidence>
<dbReference type="AlphaFoldDB" id="A0A4Q6XTK3"/>
<keyword evidence="5" id="KW-1003">Cell membrane</keyword>
<dbReference type="SUPFAM" id="SSF103473">
    <property type="entry name" value="MFS general substrate transporter"/>
    <property type="match status" value="1"/>
</dbReference>
<dbReference type="PANTHER" id="PTHR43702:SF3">
    <property type="entry name" value="PROTEIN TSGA"/>
    <property type="match status" value="1"/>
</dbReference>
<dbReference type="Gene3D" id="1.20.1250.20">
    <property type="entry name" value="MFS general substrate transporter like domains"/>
    <property type="match status" value="2"/>
</dbReference>
<feature type="transmembrane region" description="Helical" evidence="11">
    <location>
        <begin position="114"/>
        <end position="133"/>
    </location>
</feature>
<dbReference type="InterPro" id="IPR020846">
    <property type="entry name" value="MFS_dom"/>
</dbReference>
<dbReference type="GO" id="GO:1904659">
    <property type="term" value="P:D-glucose transmembrane transport"/>
    <property type="evidence" value="ECO:0007669"/>
    <property type="project" value="InterPro"/>
</dbReference>
<dbReference type="PANTHER" id="PTHR43702">
    <property type="entry name" value="L-FUCOSE-PROTON SYMPORTER"/>
    <property type="match status" value="1"/>
</dbReference>
<organism evidence="13 14">
    <name type="scientific">Sphingobacterium corticibacterium</name>
    <dbReference type="NCBI Taxonomy" id="2484746"/>
    <lineage>
        <taxon>Bacteria</taxon>
        <taxon>Pseudomonadati</taxon>
        <taxon>Bacteroidota</taxon>
        <taxon>Sphingobacteriia</taxon>
        <taxon>Sphingobacteriales</taxon>
        <taxon>Sphingobacteriaceae</taxon>
        <taxon>Sphingobacterium</taxon>
    </lineage>
</organism>
<dbReference type="CDD" id="cd17394">
    <property type="entry name" value="MFS_FucP_like"/>
    <property type="match status" value="1"/>
</dbReference>
<evidence type="ECO:0000256" key="2">
    <source>
        <dbReference type="ARBA" id="ARBA00004429"/>
    </source>
</evidence>
<comment type="subcellular location">
    <subcellularLocation>
        <location evidence="2">Cell inner membrane</location>
        <topology evidence="2">Multi-pass membrane protein</topology>
    </subcellularLocation>
</comment>
<feature type="transmembrane region" description="Helical" evidence="11">
    <location>
        <begin position="242"/>
        <end position="261"/>
    </location>
</feature>
<protein>
    <submittedName>
        <fullName evidence="13">Sugar MFS transporter</fullName>
    </submittedName>
</protein>
<dbReference type="EMBL" id="SGIT01000002">
    <property type="protein sequence ID" value="RZF59666.1"/>
    <property type="molecule type" value="Genomic_DNA"/>
</dbReference>
<evidence type="ECO:0000256" key="1">
    <source>
        <dbReference type="ARBA" id="ARBA00003321"/>
    </source>
</evidence>
<feature type="transmembrane region" description="Helical" evidence="11">
    <location>
        <begin position="90"/>
        <end position="108"/>
    </location>
</feature>
<evidence type="ECO:0000256" key="5">
    <source>
        <dbReference type="ARBA" id="ARBA00022475"/>
    </source>
</evidence>
<dbReference type="GO" id="GO:0055056">
    <property type="term" value="F:D-glucose transmembrane transporter activity"/>
    <property type="evidence" value="ECO:0007669"/>
    <property type="project" value="InterPro"/>
</dbReference>
<dbReference type="Pfam" id="PF07690">
    <property type="entry name" value="MFS_1"/>
    <property type="match status" value="1"/>
</dbReference>
<keyword evidence="6" id="KW-0997">Cell inner membrane</keyword>
<comment type="caution">
    <text evidence="13">The sequence shown here is derived from an EMBL/GenBank/DDBJ whole genome shotgun (WGS) entry which is preliminary data.</text>
</comment>
<dbReference type="Proteomes" id="UP000292855">
    <property type="component" value="Unassembled WGS sequence"/>
</dbReference>
<dbReference type="InterPro" id="IPR011701">
    <property type="entry name" value="MFS"/>
</dbReference>
<evidence type="ECO:0000256" key="9">
    <source>
        <dbReference type="ARBA" id="ARBA00022989"/>
    </source>
</evidence>
<keyword evidence="14" id="KW-1185">Reference proteome</keyword>